<dbReference type="RefSeq" id="WP_221258151.1">
    <property type="nucleotide sequence ID" value="NZ_AP024749.1"/>
</dbReference>
<dbReference type="PANTHER" id="PTHR42855">
    <property type="entry name" value="ABC TRANSPORTER ATP-BINDING SUBUNIT"/>
    <property type="match status" value="1"/>
</dbReference>
<evidence type="ECO:0000259" key="4">
    <source>
        <dbReference type="PROSITE" id="PS50893"/>
    </source>
</evidence>
<evidence type="ECO:0000313" key="5">
    <source>
        <dbReference type="EMBL" id="BCY29052.1"/>
    </source>
</evidence>
<dbReference type="SUPFAM" id="SSF52540">
    <property type="entry name" value="P-loop containing nucleoside triphosphate hydrolases"/>
    <property type="match status" value="2"/>
</dbReference>
<dbReference type="EMBL" id="AP024749">
    <property type="protein sequence ID" value="BCY29052.1"/>
    <property type="molecule type" value="Genomic_DNA"/>
</dbReference>
<dbReference type="PROSITE" id="PS50893">
    <property type="entry name" value="ABC_TRANSPORTER_2"/>
    <property type="match status" value="2"/>
</dbReference>
<evidence type="ECO:0000313" key="6">
    <source>
        <dbReference type="Proteomes" id="UP000825258"/>
    </source>
</evidence>
<dbReference type="PANTHER" id="PTHR42855:SF2">
    <property type="entry name" value="DRUG RESISTANCE ABC TRANSPORTER,ATP-BINDING PROTEIN"/>
    <property type="match status" value="1"/>
</dbReference>
<feature type="domain" description="ABC transporter" evidence="4">
    <location>
        <begin position="2"/>
        <end position="250"/>
    </location>
</feature>
<reference evidence="5 6" key="1">
    <citation type="submission" date="2021-06" db="EMBL/GenBank/DDBJ databases">
        <title>Whole genome sequences of Flavobacterium sp. KK2020170 and assembly.</title>
        <authorList>
            <person name="Kitahara K."/>
            <person name="Miyoshi S."/>
            <person name="Uesaka K."/>
        </authorList>
    </citation>
    <scope>NUCLEOTIDE SEQUENCE [LARGE SCALE GENOMIC DNA]</scope>
    <source>
        <strain evidence="5 6">KK2020170</strain>
    </source>
</reference>
<keyword evidence="6" id="KW-1185">Reference proteome</keyword>
<protein>
    <submittedName>
        <fullName evidence="5">ABC-F family ATPase</fullName>
    </submittedName>
</protein>
<gene>
    <name evidence="5" type="ORF">KK2020170_19200</name>
</gene>
<sequence>MLTVSNLSVQFGKRILFDEVNVTFTQGNCYGIIGANGAGKSTFLKILAGDIEATSGQVILEPGKRMSVLNQNHNMFDEHTVLETVLMGNKVLHKVKAEMDALYLDYNDENADRIGELQLQFDEMNGWNADSDAATLLSNLGIGEEFHYTLMGEMDGKLKVRVLLAQALFGNPDVLIMDEPTNDLDFETIGWLENFLANYENTVLVVSHDRHFLDAVCTHISDIDFGKITHYSGNYTFWYESSQLAARQRAQQNKKAEEKKAELEEFIRRFSANVAKSKQATSRKKMIEKLNVSEIKPSSRRYPAIIFEQEREAGDQILNIQDLSASIDGEVLFTNVDLNLAKGDKVVVFSKDSRATTAFYQILNGKMKADSGKFDWGVTTTQSYLPVDNHEFFESKDLNLVDWLRQWAKTEEEREEVNIRGFLGKMIFSGEEALKKCNVLSGGEKMRCMTSRMMMTRANVLMLDEPTNHLDLESITAFNNSLKNFKGTVLLTTHDHEFAQTVGNRILELTPKGVIDRYMTFDEYLDDPKVKELRQSMYA</sequence>
<dbReference type="InterPro" id="IPR032781">
    <property type="entry name" value="ABC_tran_Xtn"/>
</dbReference>
<dbReference type="Pfam" id="PF00005">
    <property type="entry name" value="ABC_tran"/>
    <property type="match status" value="2"/>
</dbReference>
<dbReference type="InterPro" id="IPR003593">
    <property type="entry name" value="AAA+_ATPase"/>
</dbReference>
<evidence type="ECO:0000256" key="3">
    <source>
        <dbReference type="SAM" id="Coils"/>
    </source>
</evidence>
<dbReference type="InterPro" id="IPR027417">
    <property type="entry name" value="P-loop_NTPase"/>
</dbReference>
<accession>A0ABM7S6F1</accession>
<keyword evidence="2" id="KW-0067">ATP-binding</keyword>
<dbReference type="Proteomes" id="UP000825258">
    <property type="component" value="Chromosome"/>
</dbReference>
<feature type="coiled-coil region" evidence="3">
    <location>
        <begin position="246"/>
        <end position="273"/>
    </location>
</feature>
<keyword evidence="3" id="KW-0175">Coiled coil</keyword>
<name>A0ABM7S6F1_9FLAO</name>
<dbReference type="CDD" id="cd03221">
    <property type="entry name" value="ABCF_EF-3"/>
    <property type="match status" value="2"/>
</dbReference>
<evidence type="ECO:0000256" key="2">
    <source>
        <dbReference type="ARBA" id="ARBA00022840"/>
    </source>
</evidence>
<dbReference type="Pfam" id="PF12848">
    <property type="entry name" value="ABC_tran_Xtn"/>
    <property type="match status" value="1"/>
</dbReference>
<organism evidence="5 6">
    <name type="scientific">Flavobacterium okayamense</name>
    <dbReference type="NCBI Taxonomy" id="2830782"/>
    <lineage>
        <taxon>Bacteria</taxon>
        <taxon>Pseudomonadati</taxon>
        <taxon>Bacteroidota</taxon>
        <taxon>Flavobacteriia</taxon>
        <taxon>Flavobacteriales</taxon>
        <taxon>Flavobacteriaceae</taxon>
        <taxon>Flavobacterium</taxon>
    </lineage>
</organism>
<keyword evidence="1" id="KW-0547">Nucleotide-binding</keyword>
<dbReference type="Gene3D" id="3.40.50.300">
    <property type="entry name" value="P-loop containing nucleotide triphosphate hydrolases"/>
    <property type="match status" value="2"/>
</dbReference>
<dbReference type="InterPro" id="IPR003439">
    <property type="entry name" value="ABC_transporter-like_ATP-bd"/>
</dbReference>
<feature type="domain" description="ABC transporter" evidence="4">
    <location>
        <begin position="318"/>
        <end position="537"/>
    </location>
</feature>
<proteinExistence type="predicted"/>
<evidence type="ECO:0000256" key="1">
    <source>
        <dbReference type="ARBA" id="ARBA00022741"/>
    </source>
</evidence>
<dbReference type="SMART" id="SM00382">
    <property type="entry name" value="AAA"/>
    <property type="match status" value="1"/>
</dbReference>
<dbReference type="InterPro" id="IPR051309">
    <property type="entry name" value="ABCF_ATPase"/>
</dbReference>